<dbReference type="CDD" id="cd06587">
    <property type="entry name" value="VOC"/>
    <property type="match status" value="1"/>
</dbReference>
<dbReference type="InterPro" id="IPR029068">
    <property type="entry name" value="Glyas_Bleomycin-R_OHBP_Dase"/>
</dbReference>
<evidence type="ECO:0000313" key="3">
    <source>
        <dbReference type="Proteomes" id="UP001596171"/>
    </source>
</evidence>
<dbReference type="PANTHER" id="PTHR36113:SF1">
    <property type="entry name" value="GLYOXALASE_BLEOMYCIN RESISTANCE PROTEIN_DIOXYGENASE"/>
    <property type="match status" value="1"/>
</dbReference>
<evidence type="ECO:0000259" key="1">
    <source>
        <dbReference type="PROSITE" id="PS51819"/>
    </source>
</evidence>
<dbReference type="EMBL" id="JBHSSE010000002">
    <property type="protein sequence ID" value="MFC6200498.1"/>
    <property type="molecule type" value="Genomic_DNA"/>
</dbReference>
<dbReference type="InterPro" id="IPR051332">
    <property type="entry name" value="Fosfomycin_Res_Enzymes"/>
</dbReference>
<proteinExistence type="predicted"/>
<dbReference type="InterPro" id="IPR037523">
    <property type="entry name" value="VOC_core"/>
</dbReference>
<accession>A0ABW1SGQ7</accession>
<organism evidence="2 3">
    <name type="scientific">Lactiplantibacillus nangangensis</name>
    <dbReference type="NCBI Taxonomy" id="2559917"/>
    <lineage>
        <taxon>Bacteria</taxon>
        <taxon>Bacillati</taxon>
        <taxon>Bacillota</taxon>
        <taxon>Bacilli</taxon>
        <taxon>Lactobacillales</taxon>
        <taxon>Lactobacillaceae</taxon>
        <taxon>Lactiplantibacillus</taxon>
    </lineage>
</organism>
<dbReference type="RefSeq" id="WP_137616265.1">
    <property type="nucleotide sequence ID" value="NZ_BJDI01000007.1"/>
</dbReference>
<dbReference type="Gene3D" id="3.10.180.10">
    <property type="entry name" value="2,3-Dihydroxybiphenyl 1,2-Dioxygenase, domain 1"/>
    <property type="match status" value="1"/>
</dbReference>
<gene>
    <name evidence="2" type="ORF">ACFP1L_01145</name>
</gene>
<dbReference type="PROSITE" id="PS51819">
    <property type="entry name" value="VOC"/>
    <property type="match status" value="1"/>
</dbReference>
<name>A0ABW1SGQ7_9LACO</name>
<dbReference type="Proteomes" id="UP001596171">
    <property type="component" value="Unassembled WGS sequence"/>
</dbReference>
<feature type="domain" description="VOC" evidence="1">
    <location>
        <begin position="5"/>
        <end position="146"/>
    </location>
</feature>
<dbReference type="PANTHER" id="PTHR36113">
    <property type="entry name" value="LYASE, PUTATIVE-RELATED-RELATED"/>
    <property type="match status" value="1"/>
</dbReference>
<protein>
    <submittedName>
        <fullName evidence="2">VOC family protein</fullName>
    </submittedName>
</protein>
<reference evidence="3" key="1">
    <citation type="journal article" date="2019" name="Int. J. Syst. Evol. Microbiol.">
        <title>The Global Catalogue of Microorganisms (GCM) 10K type strain sequencing project: providing services to taxonomists for standard genome sequencing and annotation.</title>
        <authorList>
            <consortium name="The Broad Institute Genomics Platform"/>
            <consortium name="The Broad Institute Genome Sequencing Center for Infectious Disease"/>
            <person name="Wu L."/>
            <person name="Ma J."/>
        </authorList>
    </citation>
    <scope>NUCLEOTIDE SEQUENCE [LARGE SCALE GENOMIC DNA]</scope>
    <source>
        <strain evidence="3">CCM 8930</strain>
    </source>
</reference>
<dbReference type="SUPFAM" id="SSF54593">
    <property type="entry name" value="Glyoxalase/Bleomycin resistance protein/Dihydroxybiphenyl dioxygenase"/>
    <property type="match status" value="1"/>
</dbReference>
<dbReference type="Pfam" id="PF00903">
    <property type="entry name" value="Glyoxalase"/>
    <property type="match status" value="1"/>
</dbReference>
<dbReference type="InterPro" id="IPR004360">
    <property type="entry name" value="Glyas_Fos-R_dOase_dom"/>
</dbReference>
<keyword evidence="3" id="KW-1185">Reference proteome</keyword>
<sequence>MKFNSIMHVSFFTDNLDEIRMFYENKLGLKPKMIVRYRAYKNSNNLFFSKKALTNPDDICIIYIEISSGQFVEFFPKVEGQQAHSEWNENLGYSHFALLVDDIFQTKHELKMAGVEIDNDISKGPSHTYQFWIHDPDGNKIEIMQYTENSVQVEGNC</sequence>
<evidence type="ECO:0000313" key="2">
    <source>
        <dbReference type="EMBL" id="MFC6200498.1"/>
    </source>
</evidence>
<comment type="caution">
    <text evidence="2">The sequence shown here is derived from an EMBL/GenBank/DDBJ whole genome shotgun (WGS) entry which is preliminary data.</text>
</comment>